<evidence type="ECO:0000256" key="3">
    <source>
        <dbReference type="ARBA" id="ARBA00022694"/>
    </source>
</evidence>
<dbReference type="STRING" id="36166.T1GNL7"/>
<dbReference type="GO" id="GO:0003723">
    <property type="term" value="F:RNA binding"/>
    <property type="evidence" value="ECO:0007669"/>
    <property type="project" value="TreeGrafter"/>
</dbReference>
<sequence length="288" mass="32630">MEITRGFYDLCIPFSDRANLKKLVKELIERIWIQDGSNRANLRSHEKYNREEAGHFSCSGRSQFFEGIRITNQNFQPTYNIYSDVSVSHPMSKSSNIQKFHIIAGRPKSDAAWTHCCSTFVGDIISFSSEDPKILINRKTYLLGVNRGMFFEIRYSEAIRNSSHRKEMIKVSHNFHSRGKSKNVIMSSGAENMFELRGPYDVANLGLIFGLTEEKGKNAVGANCRKILLNAESRRAGKTFFIMTAKGPIVFSSSEDEGSDEDGSALEDDAMDEIENDLQQPFKKQKIA</sequence>
<dbReference type="PANTHER" id="PTHR13031">
    <property type="entry name" value="RIBONUCLEASE P SUBUNIT P30"/>
    <property type="match status" value="1"/>
</dbReference>
<dbReference type="InterPro" id="IPR002738">
    <property type="entry name" value="RNase_P_p30"/>
</dbReference>
<keyword evidence="3" id="KW-0819">tRNA processing</keyword>
<reference evidence="6" key="1">
    <citation type="submission" date="2013-02" db="EMBL/GenBank/DDBJ databases">
        <authorList>
            <person name="Hughes D."/>
        </authorList>
    </citation>
    <scope>NUCLEOTIDE SEQUENCE</scope>
    <source>
        <strain>Durham</strain>
        <strain evidence="6">NC isolate 2 -- Noor lab</strain>
    </source>
</reference>
<dbReference type="HOGENOM" id="CLU_048451_2_0_1"/>
<feature type="compositionally biased region" description="Acidic residues" evidence="4">
    <location>
        <begin position="254"/>
        <end position="276"/>
    </location>
</feature>
<dbReference type="Proteomes" id="UP000015102">
    <property type="component" value="Unassembled WGS sequence"/>
</dbReference>
<dbReference type="GO" id="GO:0005655">
    <property type="term" value="C:nucleolar ribonuclease P complex"/>
    <property type="evidence" value="ECO:0007669"/>
    <property type="project" value="TreeGrafter"/>
</dbReference>
<evidence type="ECO:0000256" key="2">
    <source>
        <dbReference type="ARBA" id="ARBA00007331"/>
    </source>
</evidence>
<evidence type="ECO:0000313" key="5">
    <source>
        <dbReference type="EnsemblMetazoa" id="MESCA005174-PA"/>
    </source>
</evidence>
<feature type="region of interest" description="Disordered" evidence="4">
    <location>
        <begin position="252"/>
        <end position="288"/>
    </location>
</feature>
<evidence type="ECO:0000313" key="6">
    <source>
        <dbReference type="Proteomes" id="UP000015102"/>
    </source>
</evidence>
<dbReference type="Pfam" id="PF01876">
    <property type="entry name" value="RNase_P_p30"/>
    <property type="match status" value="1"/>
</dbReference>
<accession>T1GNL7</accession>
<dbReference type="GO" id="GO:0008033">
    <property type="term" value="P:tRNA processing"/>
    <property type="evidence" value="ECO:0007669"/>
    <property type="project" value="UniProtKB-KW"/>
</dbReference>
<dbReference type="SUPFAM" id="SSF89550">
    <property type="entry name" value="PHP domain-like"/>
    <property type="match status" value="1"/>
</dbReference>
<dbReference type="AlphaFoldDB" id="T1GNL7"/>
<comment type="subcellular location">
    <subcellularLocation>
        <location evidence="1">Nucleus</location>
    </subcellularLocation>
</comment>
<organism evidence="5 6">
    <name type="scientific">Megaselia scalaris</name>
    <name type="common">Humpbacked fly</name>
    <name type="synonym">Phora scalaris</name>
    <dbReference type="NCBI Taxonomy" id="36166"/>
    <lineage>
        <taxon>Eukaryota</taxon>
        <taxon>Metazoa</taxon>
        <taxon>Ecdysozoa</taxon>
        <taxon>Arthropoda</taxon>
        <taxon>Hexapoda</taxon>
        <taxon>Insecta</taxon>
        <taxon>Pterygota</taxon>
        <taxon>Neoptera</taxon>
        <taxon>Endopterygota</taxon>
        <taxon>Diptera</taxon>
        <taxon>Brachycera</taxon>
        <taxon>Muscomorpha</taxon>
        <taxon>Platypezoidea</taxon>
        <taxon>Phoridae</taxon>
        <taxon>Megaseliini</taxon>
        <taxon>Megaselia</taxon>
    </lineage>
</organism>
<protein>
    <submittedName>
        <fullName evidence="5">Uncharacterized protein</fullName>
    </submittedName>
</protein>
<dbReference type="PANTHER" id="PTHR13031:SF0">
    <property type="entry name" value="RIBONUCLEASE P PROTEIN SUBUNIT P30"/>
    <property type="match status" value="1"/>
</dbReference>
<dbReference type="InterPro" id="IPR016195">
    <property type="entry name" value="Pol/histidinol_Pase-like"/>
</dbReference>
<evidence type="ECO:0000256" key="4">
    <source>
        <dbReference type="SAM" id="MobiDB-lite"/>
    </source>
</evidence>
<name>T1GNL7_MEGSC</name>
<dbReference type="EnsemblMetazoa" id="MESCA005174-RA">
    <property type="protein sequence ID" value="MESCA005174-PA"/>
    <property type="gene ID" value="MESCA005174"/>
</dbReference>
<reference evidence="5" key="2">
    <citation type="submission" date="2015-06" db="UniProtKB">
        <authorList>
            <consortium name="EnsemblMetazoa"/>
        </authorList>
    </citation>
    <scope>IDENTIFICATION</scope>
</reference>
<comment type="similarity">
    <text evidence="2">Belongs to the eukaryotic/archaeal RNase P protein component 3 family.</text>
</comment>
<keyword evidence="6" id="KW-1185">Reference proteome</keyword>
<evidence type="ECO:0000256" key="1">
    <source>
        <dbReference type="ARBA" id="ARBA00004123"/>
    </source>
</evidence>
<proteinExistence type="inferred from homology"/>
<dbReference type="Gene3D" id="3.20.20.140">
    <property type="entry name" value="Metal-dependent hydrolases"/>
    <property type="match status" value="1"/>
</dbReference>
<dbReference type="EMBL" id="CAQQ02165157">
    <property type="status" value="NOT_ANNOTATED_CDS"/>
    <property type="molecule type" value="Genomic_DNA"/>
</dbReference>